<name>A0A1R0GSL5_9FUNG</name>
<dbReference type="Proteomes" id="UP000187455">
    <property type="component" value="Unassembled WGS sequence"/>
</dbReference>
<evidence type="ECO:0000313" key="5">
    <source>
        <dbReference type="Proteomes" id="UP000187455"/>
    </source>
</evidence>
<evidence type="ECO:0000256" key="2">
    <source>
        <dbReference type="SAM" id="SignalP"/>
    </source>
</evidence>
<protein>
    <submittedName>
        <fullName evidence="4">Putative tyrosinase-like protein tyr-3</fullName>
    </submittedName>
</protein>
<evidence type="ECO:0000259" key="3">
    <source>
        <dbReference type="Pfam" id="PF00264"/>
    </source>
</evidence>
<dbReference type="InterPro" id="IPR050316">
    <property type="entry name" value="Tyrosinase/Hemocyanin"/>
</dbReference>
<dbReference type="EMBL" id="LSSL01004025">
    <property type="protein sequence ID" value="OLY79869.1"/>
    <property type="molecule type" value="Genomic_DNA"/>
</dbReference>
<feature type="domain" description="Tyrosinase copper-binding" evidence="3">
    <location>
        <begin position="70"/>
        <end position="119"/>
    </location>
</feature>
<evidence type="ECO:0000313" key="4">
    <source>
        <dbReference type="EMBL" id="OLY79869.1"/>
    </source>
</evidence>
<accession>A0A1R0GSL5</accession>
<dbReference type="GO" id="GO:0016491">
    <property type="term" value="F:oxidoreductase activity"/>
    <property type="evidence" value="ECO:0007669"/>
    <property type="project" value="InterPro"/>
</dbReference>
<dbReference type="GO" id="GO:0046872">
    <property type="term" value="F:metal ion binding"/>
    <property type="evidence" value="ECO:0007669"/>
    <property type="project" value="UniProtKB-KW"/>
</dbReference>
<sequence length="257" mass="28796">MRILAVLAIAVFYNQILMIWAQVAPNPPLETAPCTGYVVRKSISTLTQEEWDGFANACAVAHSRGWLDGLSRIHTEFAMSIHGNGMFLPWHRRFVVHFQKILNLIDPAVVIPYWTYPEAGCITRDYKEGTTTGPFWPMEAIVQLIQNSAPRFANFTTNIENGCHGIVHLGVGGDFLSMNAPNDMRSAGNCYMYDNYAESFFRNGRKSDNDQSSGLVFMDSKVPIPSLSLSTHSAMFKFDPQVVSRMNSFVKDVIGRM</sequence>
<evidence type="ECO:0000256" key="1">
    <source>
        <dbReference type="ARBA" id="ARBA00022723"/>
    </source>
</evidence>
<dbReference type="Gene3D" id="1.10.1280.10">
    <property type="entry name" value="Di-copper center containing domain from catechol oxidase"/>
    <property type="match status" value="1"/>
</dbReference>
<keyword evidence="2" id="KW-0732">Signal</keyword>
<dbReference type="SUPFAM" id="SSF48056">
    <property type="entry name" value="Di-copper centre-containing domain"/>
    <property type="match status" value="1"/>
</dbReference>
<feature type="signal peptide" evidence="2">
    <location>
        <begin position="1"/>
        <end position="21"/>
    </location>
</feature>
<dbReference type="STRING" id="133383.A0A1R0GSL5"/>
<comment type="caution">
    <text evidence="4">The sequence shown here is derived from an EMBL/GenBank/DDBJ whole genome shotgun (WGS) entry which is preliminary data.</text>
</comment>
<keyword evidence="5" id="KW-1185">Reference proteome</keyword>
<feature type="chain" id="PRO_5012096337" evidence="2">
    <location>
        <begin position="22"/>
        <end position="257"/>
    </location>
</feature>
<gene>
    <name evidence="4" type="ORF">AYI68_g6051</name>
</gene>
<dbReference type="AlphaFoldDB" id="A0A1R0GSL5"/>
<keyword evidence="1" id="KW-0479">Metal-binding</keyword>
<proteinExistence type="predicted"/>
<dbReference type="Pfam" id="PF00264">
    <property type="entry name" value="Tyrosinase"/>
    <property type="match status" value="1"/>
</dbReference>
<dbReference type="PANTHER" id="PTHR11474">
    <property type="entry name" value="TYROSINASE FAMILY MEMBER"/>
    <property type="match status" value="1"/>
</dbReference>
<dbReference type="InterPro" id="IPR008922">
    <property type="entry name" value="Di-copper_centre_dom_sf"/>
</dbReference>
<reference evidence="4 5" key="1">
    <citation type="journal article" date="2016" name="Mol. Biol. Evol.">
        <title>Genome-Wide Survey of Gut Fungi (Harpellales) Reveals the First Horizontally Transferred Ubiquitin Gene from a Mosquito Host.</title>
        <authorList>
            <person name="Wang Y."/>
            <person name="White M.M."/>
            <person name="Kvist S."/>
            <person name="Moncalvo J.M."/>
        </authorList>
    </citation>
    <scope>NUCLEOTIDE SEQUENCE [LARGE SCALE GENOMIC DNA]</scope>
    <source>
        <strain evidence="4 5">ALG-7-W6</strain>
    </source>
</reference>
<dbReference type="OrthoDB" id="6132182at2759"/>
<dbReference type="InterPro" id="IPR002227">
    <property type="entry name" value="Tyrosinase_Cu-bd"/>
</dbReference>
<organism evidence="4 5">
    <name type="scientific">Smittium mucronatum</name>
    <dbReference type="NCBI Taxonomy" id="133383"/>
    <lineage>
        <taxon>Eukaryota</taxon>
        <taxon>Fungi</taxon>
        <taxon>Fungi incertae sedis</taxon>
        <taxon>Zoopagomycota</taxon>
        <taxon>Kickxellomycotina</taxon>
        <taxon>Harpellomycetes</taxon>
        <taxon>Harpellales</taxon>
        <taxon>Legeriomycetaceae</taxon>
        <taxon>Smittium</taxon>
    </lineage>
</organism>